<sequence length="162" mass="18856">MRKILVFGNSGSGKSTFAKRTSSKLGLAHLDLDTLAWLPKTPPQRMPIQKSKEKIDVFLCEHENWIIEGCYTDLLELLKNEASEVVFMDLTIEQCIANAKNRPWEPHKYESKEAQDSNLNMLINWIREYKTRSDSFSYESHRRFYESFPGKKVVYTENQGCT</sequence>
<dbReference type="Gene3D" id="3.40.50.300">
    <property type="entry name" value="P-loop containing nucleotide triphosphate hydrolases"/>
    <property type="match status" value="1"/>
</dbReference>
<reference evidence="2" key="1">
    <citation type="journal article" date="2019" name="Int. J. Syst. Evol. Microbiol.">
        <title>The Global Catalogue of Microorganisms (GCM) 10K type strain sequencing project: providing services to taxonomists for standard genome sequencing and annotation.</title>
        <authorList>
            <consortium name="The Broad Institute Genomics Platform"/>
            <consortium name="The Broad Institute Genome Sequencing Center for Infectious Disease"/>
            <person name="Wu L."/>
            <person name="Ma J."/>
        </authorList>
    </citation>
    <scope>NUCLEOTIDE SEQUENCE [LARGE SCALE GENOMIC DNA]</scope>
    <source>
        <strain evidence="2">JCM 17728</strain>
    </source>
</reference>
<evidence type="ECO:0000313" key="2">
    <source>
        <dbReference type="Proteomes" id="UP001501011"/>
    </source>
</evidence>
<gene>
    <name evidence="1" type="ORF">GCM10023151_08860</name>
</gene>
<dbReference type="InterPro" id="IPR027417">
    <property type="entry name" value="P-loop_NTPase"/>
</dbReference>
<name>A0ABP8IGZ1_9GAMM</name>
<dbReference type="RefSeq" id="WP_345291988.1">
    <property type="nucleotide sequence ID" value="NZ_BAABFV010000001.1"/>
</dbReference>
<protein>
    <recommendedName>
        <fullName evidence="3">Shikimate kinase</fullName>
    </recommendedName>
</protein>
<dbReference type="InterPro" id="IPR052922">
    <property type="entry name" value="Cytidylate_Kinase-2"/>
</dbReference>
<proteinExistence type="predicted"/>
<evidence type="ECO:0008006" key="3">
    <source>
        <dbReference type="Google" id="ProtNLM"/>
    </source>
</evidence>
<dbReference type="PANTHER" id="PTHR37816:SF2">
    <property type="entry name" value="DNA TOPOLOGY MODULATION PROTEIN FLAR-RELATED PROTEIN"/>
    <property type="match status" value="1"/>
</dbReference>
<accession>A0ABP8IGZ1</accession>
<comment type="caution">
    <text evidence="1">The sequence shown here is derived from an EMBL/GenBank/DDBJ whole genome shotgun (WGS) entry which is preliminary data.</text>
</comment>
<keyword evidence="2" id="KW-1185">Reference proteome</keyword>
<dbReference type="Proteomes" id="UP001501011">
    <property type="component" value="Unassembled WGS sequence"/>
</dbReference>
<organism evidence="1 2">
    <name type="scientific">Kangiella marina</name>
    <dbReference type="NCBI Taxonomy" id="1079178"/>
    <lineage>
        <taxon>Bacteria</taxon>
        <taxon>Pseudomonadati</taxon>
        <taxon>Pseudomonadota</taxon>
        <taxon>Gammaproteobacteria</taxon>
        <taxon>Kangiellales</taxon>
        <taxon>Kangiellaceae</taxon>
        <taxon>Kangiella</taxon>
    </lineage>
</organism>
<dbReference type="SUPFAM" id="SSF52540">
    <property type="entry name" value="P-loop containing nucleoside triphosphate hydrolases"/>
    <property type="match status" value="1"/>
</dbReference>
<dbReference type="EMBL" id="BAABFV010000001">
    <property type="protein sequence ID" value="GAA4358668.1"/>
    <property type="molecule type" value="Genomic_DNA"/>
</dbReference>
<dbReference type="PANTHER" id="PTHR37816">
    <property type="entry name" value="YALI0E33011P"/>
    <property type="match status" value="1"/>
</dbReference>
<evidence type="ECO:0000313" key="1">
    <source>
        <dbReference type="EMBL" id="GAA4358668.1"/>
    </source>
</evidence>